<dbReference type="STRING" id="391936.S7S_16195"/>
<dbReference type="HOGENOM" id="CLU_027197_1_1_6"/>
<sequence>MMKLWMTVDVADQQRVLLWRRGRYEKLLLPGRHRVSLLRGNVTLESYHTSDLVMARADIKYLMREHAALQEHLVRYATGDTQVALVYRDGKLMDLLPPASELVLWRHVDELRVELIDIAQDMALPAALLGPLCKSLNVPLLQKARALVYSVDVPVRHVGLLRVNGGLQAVLEAGSYGYWQVGRSVDVTLVDLRVTETEVSGQEILTRDRVSLRLNLSASYQVTDVRKLASMLKDAAAYTYRVLQLALREAVGTRSLDELLEQKDALNGALLASARDALADVGIGLLSVGVKDIILPGEMKEILNQVVQAQKEAEANLIRRREETQAMRSLHNTAKMMENSPVLMRLKELEALERVTGRIDRISVYGGLDGLMNELVKLRSVAG</sequence>
<name>A0A0B4XR31_9GAMM</name>
<dbReference type="KEGG" id="apac:S7S_16195"/>
<dbReference type="RefSeq" id="WP_008733261.1">
    <property type="nucleotide sequence ID" value="NZ_CP004387.1"/>
</dbReference>
<dbReference type="SMART" id="SM00244">
    <property type="entry name" value="PHB"/>
    <property type="match status" value="1"/>
</dbReference>
<gene>
    <name evidence="4" type="ORF">S7S_16195</name>
</gene>
<keyword evidence="5" id="KW-1185">Reference proteome</keyword>
<reference evidence="4 5" key="1">
    <citation type="journal article" date="2012" name="J. Bacteriol.">
        <title>Genome sequence of an alkane-degrading bacterium, Alcanivorax pacificus type strain W11-5, isolated from deep sea sediment.</title>
        <authorList>
            <person name="Lai Q."/>
            <person name="Shao Z."/>
        </authorList>
    </citation>
    <scope>NUCLEOTIDE SEQUENCE [LARGE SCALE GENOMIC DNA]</scope>
    <source>
        <strain evidence="4 5">W11-5</strain>
    </source>
</reference>
<dbReference type="Gene3D" id="6.10.250.2090">
    <property type="match status" value="1"/>
</dbReference>
<protein>
    <recommendedName>
        <fullName evidence="3">Band 7 domain-containing protein</fullName>
    </recommendedName>
</protein>
<proteinExistence type="inferred from homology"/>
<accession>A0A0B4XR31</accession>
<dbReference type="CDD" id="cd13438">
    <property type="entry name" value="SPFH_eoslipins_u2"/>
    <property type="match status" value="1"/>
</dbReference>
<comment type="subcellular location">
    <subcellularLocation>
        <location evidence="1">Membrane</location>
        <topology evidence="1">Single-pass membrane protein</topology>
    </subcellularLocation>
</comment>
<evidence type="ECO:0000313" key="4">
    <source>
        <dbReference type="EMBL" id="AJD49651.1"/>
    </source>
</evidence>
<dbReference type="InterPro" id="IPR001107">
    <property type="entry name" value="Band_7"/>
</dbReference>
<evidence type="ECO:0000256" key="2">
    <source>
        <dbReference type="ARBA" id="ARBA00008164"/>
    </source>
</evidence>
<evidence type="ECO:0000259" key="3">
    <source>
        <dbReference type="SMART" id="SM00244"/>
    </source>
</evidence>
<feature type="domain" description="Band 7" evidence="3">
    <location>
        <begin position="146"/>
        <end position="307"/>
    </location>
</feature>
<evidence type="ECO:0000313" key="5">
    <source>
        <dbReference type="Proteomes" id="UP000006764"/>
    </source>
</evidence>
<comment type="similarity">
    <text evidence="2">Belongs to the band 7/mec-2 family.</text>
</comment>
<dbReference type="PANTHER" id="PTHR10264">
    <property type="entry name" value="BAND 7 PROTEIN-RELATED"/>
    <property type="match status" value="1"/>
</dbReference>
<dbReference type="AlphaFoldDB" id="A0A0B4XR31"/>
<dbReference type="Proteomes" id="UP000006764">
    <property type="component" value="Chromosome"/>
</dbReference>
<organism evidence="4 5">
    <name type="scientific">Isoalcanivorax pacificus W11-5</name>
    <dbReference type="NCBI Taxonomy" id="391936"/>
    <lineage>
        <taxon>Bacteria</taxon>
        <taxon>Pseudomonadati</taxon>
        <taxon>Pseudomonadota</taxon>
        <taxon>Gammaproteobacteria</taxon>
        <taxon>Oceanospirillales</taxon>
        <taxon>Alcanivoracaceae</taxon>
        <taxon>Isoalcanivorax</taxon>
    </lineage>
</organism>
<dbReference type="EMBL" id="CP004387">
    <property type="protein sequence ID" value="AJD49651.1"/>
    <property type="molecule type" value="Genomic_DNA"/>
</dbReference>
<dbReference type="SUPFAM" id="SSF117892">
    <property type="entry name" value="Band 7/SPFH domain"/>
    <property type="match status" value="1"/>
</dbReference>
<evidence type="ECO:0000256" key="1">
    <source>
        <dbReference type="ARBA" id="ARBA00004167"/>
    </source>
</evidence>
<dbReference type="InterPro" id="IPR043202">
    <property type="entry name" value="Band-7_stomatin-like"/>
</dbReference>
<dbReference type="Gene3D" id="3.30.479.30">
    <property type="entry name" value="Band 7 domain"/>
    <property type="match status" value="1"/>
</dbReference>
<dbReference type="Pfam" id="PF01145">
    <property type="entry name" value="Band_7"/>
    <property type="match status" value="1"/>
</dbReference>
<dbReference type="GO" id="GO:0005886">
    <property type="term" value="C:plasma membrane"/>
    <property type="evidence" value="ECO:0007669"/>
    <property type="project" value="InterPro"/>
</dbReference>
<dbReference type="InterPro" id="IPR036013">
    <property type="entry name" value="Band_7/SPFH_dom_sf"/>
</dbReference>
<dbReference type="PANTHER" id="PTHR10264:SF83">
    <property type="entry name" value="BLL5629 PROTEIN"/>
    <property type="match status" value="1"/>
</dbReference>